<proteinExistence type="predicted"/>
<evidence type="ECO:0000313" key="1">
    <source>
        <dbReference type="EMBL" id="AMO92917.1"/>
    </source>
</evidence>
<dbReference type="PATRIC" id="fig|158899.10.peg.183"/>
<dbReference type="Proteomes" id="UP000072421">
    <property type="component" value="Chromosome"/>
</dbReference>
<accession>A0A127P5A1</accession>
<dbReference type="RefSeq" id="WP_061538329.1">
    <property type="nucleotide sequence ID" value="NZ_CP013232.1"/>
</dbReference>
<evidence type="ECO:0000313" key="2">
    <source>
        <dbReference type="Proteomes" id="UP000072421"/>
    </source>
</evidence>
<name>A0A127P5A1_9BURK</name>
<dbReference type="Gene3D" id="3.40.50.2000">
    <property type="entry name" value="Glycogen Phosphorylase B"/>
    <property type="match status" value="1"/>
</dbReference>
<dbReference type="EMBL" id="CP013232">
    <property type="protein sequence ID" value="AMO92917.1"/>
    <property type="molecule type" value="Genomic_DNA"/>
</dbReference>
<dbReference type="OrthoDB" id="9814129at2"/>
<dbReference type="SUPFAM" id="SSF53756">
    <property type="entry name" value="UDP-Glycosyltransferase/glycogen phosphorylase"/>
    <property type="match status" value="1"/>
</dbReference>
<sequence length="422" mass="47496">MTSFNNNLAAAYVAYQAEENFDSALQLVRRLRGACRVDDAIALVSQWPARTETPMQRAQLGIDMSYLGMFEHAEPLLEETLPQLAANAEAFYQLQLELAIVKYCLGKYHQAHPLLKALHEPEWCEVWTRLASPGRDNNWFLPFKDKVLHKQPVAGKSILVSGEGGAGDLLQLCRYMEKLRQEGATVVYCQVPQSLQGLMKNSGLDIVVVGDTADLMRDCDFITWPFALFTRYQHSPYFPCTAGAYLALAAGYALPDLVEEKLPLQTSGRQRIGLAWRSDSGVRHEPFRSIELNALLPLLENTSAEFFSLQVGDLSESEKVMMERHRIADLGAHLRSFEDTAHVMERLDLVISIDSAPAHLAGARNRPVWLMLPQASDYRWYDCQRHTPWYSSMRLYRQARLGDWQPVIAEMAAALSAGKPPA</sequence>
<organism evidence="1">
    <name type="scientific">Collimonas fungivorans</name>
    <dbReference type="NCBI Taxonomy" id="158899"/>
    <lineage>
        <taxon>Bacteria</taxon>
        <taxon>Pseudomonadati</taxon>
        <taxon>Pseudomonadota</taxon>
        <taxon>Betaproteobacteria</taxon>
        <taxon>Burkholderiales</taxon>
        <taxon>Oxalobacteraceae</taxon>
        <taxon>Collimonas</taxon>
    </lineage>
</organism>
<dbReference type="AlphaFoldDB" id="A0A127P5A1"/>
<protein>
    <submittedName>
        <fullName evidence="1">Uncharacterized protein</fullName>
    </submittedName>
</protein>
<gene>
    <name evidence="1" type="ORF">CFter6_0187</name>
</gene>
<reference evidence="1 2" key="1">
    <citation type="submission" date="2015-11" db="EMBL/GenBank/DDBJ databases">
        <title>Exploring the genomic traits of fungus-feeding bacterial genus Collimonas.</title>
        <authorList>
            <person name="Song C."/>
            <person name="Schmidt R."/>
            <person name="de Jager V."/>
            <person name="Krzyzanowska D."/>
            <person name="Jongedijk E."/>
            <person name="Cankar K."/>
            <person name="Beekwilder J."/>
            <person name="van Veen A."/>
            <person name="de Boer W."/>
            <person name="van Veen J.A."/>
            <person name="Garbeva P."/>
        </authorList>
    </citation>
    <scope>NUCLEOTIDE SEQUENCE [LARGE SCALE GENOMIC DNA]</scope>
    <source>
        <strain evidence="1 2">Ter6</strain>
    </source>
</reference>